<reference evidence="1 2" key="1">
    <citation type="journal article" date="2019" name="Nat. Ecol. Evol.">
        <title>Megaphylogeny resolves global patterns of mushroom evolution.</title>
        <authorList>
            <person name="Varga T."/>
            <person name="Krizsan K."/>
            <person name="Foldi C."/>
            <person name="Dima B."/>
            <person name="Sanchez-Garcia M."/>
            <person name="Sanchez-Ramirez S."/>
            <person name="Szollosi G.J."/>
            <person name="Szarkandi J.G."/>
            <person name="Papp V."/>
            <person name="Albert L."/>
            <person name="Andreopoulos W."/>
            <person name="Angelini C."/>
            <person name="Antonin V."/>
            <person name="Barry K.W."/>
            <person name="Bougher N.L."/>
            <person name="Buchanan P."/>
            <person name="Buyck B."/>
            <person name="Bense V."/>
            <person name="Catcheside P."/>
            <person name="Chovatia M."/>
            <person name="Cooper J."/>
            <person name="Damon W."/>
            <person name="Desjardin D."/>
            <person name="Finy P."/>
            <person name="Geml J."/>
            <person name="Haridas S."/>
            <person name="Hughes K."/>
            <person name="Justo A."/>
            <person name="Karasinski D."/>
            <person name="Kautmanova I."/>
            <person name="Kiss B."/>
            <person name="Kocsube S."/>
            <person name="Kotiranta H."/>
            <person name="LaButti K.M."/>
            <person name="Lechner B.E."/>
            <person name="Liimatainen K."/>
            <person name="Lipzen A."/>
            <person name="Lukacs Z."/>
            <person name="Mihaltcheva S."/>
            <person name="Morgado L.N."/>
            <person name="Niskanen T."/>
            <person name="Noordeloos M.E."/>
            <person name="Ohm R.A."/>
            <person name="Ortiz-Santana B."/>
            <person name="Ovrebo C."/>
            <person name="Racz N."/>
            <person name="Riley R."/>
            <person name="Savchenko A."/>
            <person name="Shiryaev A."/>
            <person name="Soop K."/>
            <person name="Spirin V."/>
            <person name="Szebenyi C."/>
            <person name="Tomsovsky M."/>
            <person name="Tulloss R.E."/>
            <person name="Uehling J."/>
            <person name="Grigoriev I.V."/>
            <person name="Vagvolgyi C."/>
            <person name="Papp T."/>
            <person name="Martin F.M."/>
            <person name="Miettinen O."/>
            <person name="Hibbett D.S."/>
            <person name="Nagy L.G."/>
        </authorList>
    </citation>
    <scope>NUCLEOTIDE SEQUENCE [LARGE SCALE GENOMIC DNA]</scope>
    <source>
        <strain evidence="1 2">NL-1719</strain>
    </source>
</reference>
<accession>A0ACD3AT90</accession>
<dbReference type="Proteomes" id="UP000308600">
    <property type="component" value="Unassembled WGS sequence"/>
</dbReference>
<protein>
    <submittedName>
        <fullName evidence="1">Uncharacterized protein</fullName>
    </submittedName>
</protein>
<evidence type="ECO:0000313" key="1">
    <source>
        <dbReference type="EMBL" id="TFK68817.1"/>
    </source>
</evidence>
<dbReference type="EMBL" id="ML208343">
    <property type="protein sequence ID" value="TFK68817.1"/>
    <property type="molecule type" value="Genomic_DNA"/>
</dbReference>
<evidence type="ECO:0000313" key="2">
    <source>
        <dbReference type="Proteomes" id="UP000308600"/>
    </source>
</evidence>
<sequence>MSYTNSESIHAAVIAVLCYTVVMALPYFAGAMYCVIIASWVLDLDPDTNLYISLFSANIQTNTTESSHGFLNHYGFFGFNRQNTAMSIAVFILTFFIVVVLVWPRQIEEKVSHCGEDTQCERSTHGCSIPPPIEGHPVTSSAATLLPTSSTIPGPVKDLGTNQGKQARPQHVLRNDEIKEGNEIESREKEGEGAITAPPIVDDTVVDSTPNTPSLDNAGKGKKAAAPGMLVPLDLLVQMFKSTDNRRRADSSTSGTLRNVPARRVPRSRSLATGSRPVSDPGVDTLVSGYRNMGEVAEGNTLVNSPPKRHSYPLINSREARSRHLPDVNTSLATSRPGLESSALVNQAGHLEPSPVIERRARFARGSAVKSRPISPRVPRRVLSDTSNPRRPFQLRGSPRRGIDDQSDNSSSSLVQQGVHDSDDEILLLREAVDHHIPSPSPDSASPPDEGAPLDLFFIDRLDAALREEQAKREFFSIGLVNKDDSGNVRKPARRPCVPPVLTVVIDKDGIPYVYIPRPPARNTGVPANRSDLTPAVYTRVERSPSPDVSTSQSGSTESMSSNSSSDSDSEEEREDTDSESNSSEETSSSGSESNSSESHVPGPWDEPLDPILLHVALIERDLHVPVPVCAVPQNPIMQWDEEILEQDELYERLEEGLYSDDDVSSRTSSTSSSVTPLVLSGPLLRLVNLLEAKEQKAQEVAGLQLPFDEPAQEEPSFTCQQLEPMLGKFTIFKQMQELEQLPYGS</sequence>
<gene>
    <name evidence="1" type="ORF">BDN72DRAFT_959970</name>
</gene>
<organism evidence="1 2">
    <name type="scientific">Pluteus cervinus</name>
    <dbReference type="NCBI Taxonomy" id="181527"/>
    <lineage>
        <taxon>Eukaryota</taxon>
        <taxon>Fungi</taxon>
        <taxon>Dikarya</taxon>
        <taxon>Basidiomycota</taxon>
        <taxon>Agaricomycotina</taxon>
        <taxon>Agaricomycetes</taxon>
        <taxon>Agaricomycetidae</taxon>
        <taxon>Agaricales</taxon>
        <taxon>Pluteineae</taxon>
        <taxon>Pluteaceae</taxon>
        <taxon>Pluteus</taxon>
    </lineage>
</organism>
<proteinExistence type="predicted"/>
<keyword evidence="2" id="KW-1185">Reference proteome</keyword>
<name>A0ACD3AT90_9AGAR</name>